<name>A0AA39HLT4_9BILA</name>
<dbReference type="PROSITE" id="PS50835">
    <property type="entry name" value="IG_LIKE"/>
    <property type="match status" value="34"/>
</dbReference>
<feature type="domain" description="Ig-like" evidence="9">
    <location>
        <begin position="3170"/>
        <end position="3260"/>
    </location>
</feature>
<dbReference type="FunFam" id="2.60.40.10:FF:000612">
    <property type="entry name" value="palladin isoform X1"/>
    <property type="match status" value="1"/>
</dbReference>
<keyword evidence="11" id="KW-1185">Reference proteome</keyword>
<feature type="domain" description="Ig-like" evidence="9">
    <location>
        <begin position="2378"/>
        <end position="2470"/>
    </location>
</feature>
<dbReference type="FunFam" id="2.60.40.10:FF:001721">
    <property type="entry name" value="KETtiN (Drosophila actin-binding) homolog"/>
    <property type="match status" value="1"/>
</dbReference>
<dbReference type="FunFam" id="2.60.40.10:FF:001843">
    <property type="entry name" value="KETtiN (Drosophila actin-binding) homolog"/>
    <property type="match status" value="1"/>
</dbReference>
<feature type="domain" description="Ig-like" evidence="9">
    <location>
        <begin position="4746"/>
        <end position="4834"/>
    </location>
</feature>
<dbReference type="GO" id="GO:0019899">
    <property type="term" value="F:enzyme binding"/>
    <property type="evidence" value="ECO:0007669"/>
    <property type="project" value="UniProtKB-ARBA"/>
</dbReference>
<dbReference type="FunFam" id="2.60.40.10:FF:000032">
    <property type="entry name" value="palladin isoform X1"/>
    <property type="match status" value="3"/>
</dbReference>
<feature type="region of interest" description="Disordered" evidence="7">
    <location>
        <begin position="630"/>
        <end position="760"/>
    </location>
</feature>
<feature type="signal peptide" evidence="8">
    <location>
        <begin position="1"/>
        <end position="18"/>
    </location>
</feature>
<feature type="domain" description="Ig-like" evidence="9">
    <location>
        <begin position="1176"/>
        <end position="1266"/>
    </location>
</feature>
<feature type="domain" description="Ig-like" evidence="9">
    <location>
        <begin position="4979"/>
        <end position="5067"/>
    </location>
</feature>
<dbReference type="Pfam" id="PF07679">
    <property type="entry name" value="I-set"/>
    <property type="match status" value="34"/>
</dbReference>
<feature type="compositionally biased region" description="Low complexity" evidence="7">
    <location>
        <begin position="643"/>
        <end position="760"/>
    </location>
</feature>
<feature type="domain" description="Ig-like" evidence="9">
    <location>
        <begin position="1580"/>
        <end position="1672"/>
    </location>
</feature>
<feature type="domain" description="Ig-like" evidence="9">
    <location>
        <begin position="2511"/>
        <end position="2600"/>
    </location>
</feature>
<dbReference type="PANTHER" id="PTHR47633">
    <property type="entry name" value="IMMUNOGLOBULIN"/>
    <property type="match status" value="1"/>
</dbReference>
<dbReference type="FunFam" id="2.60.40.10:FF:000697">
    <property type="entry name" value="titin isoform X1"/>
    <property type="match status" value="1"/>
</dbReference>
<evidence type="ECO:0000313" key="10">
    <source>
        <dbReference type="EMBL" id="KAK0408248.1"/>
    </source>
</evidence>
<feature type="domain" description="Ig-like" evidence="9">
    <location>
        <begin position="2641"/>
        <end position="2732"/>
    </location>
</feature>
<keyword evidence="6" id="KW-0393">Immunoglobulin domain</keyword>
<dbReference type="CDD" id="cd00096">
    <property type="entry name" value="Ig"/>
    <property type="match status" value="10"/>
</dbReference>
<evidence type="ECO:0000256" key="6">
    <source>
        <dbReference type="ARBA" id="ARBA00023319"/>
    </source>
</evidence>
<evidence type="ECO:0000256" key="5">
    <source>
        <dbReference type="ARBA" id="ARBA00023157"/>
    </source>
</evidence>
<dbReference type="GO" id="GO:0060298">
    <property type="term" value="P:positive regulation of sarcomere organization"/>
    <property type="evidence" value="ECO:0007669"/>
    <property type="project" value="UniProtKB-ARBA"/>
</dbReference>
<dbReference type="SMART" id="SM00409">
    <property type="entry name" value="IG"/>
    <property type="match status" value="34"/>
</dbReference>
<dbReference type="PANTHER" id="PTHR47633:SF4">
    <property type="entry name" value="MYOPALLADIN ISOFORM X1"/>
    <property type="match status" value="1"/>
</dbReference>
<dbReference type="GO" id="GO:0031672">
    <property type="term" value="C:A band"/>
    <property type="evidence" value="ECO:0007669"/>
    <property type="project" value="UniProtKB-ARBA"/>
</dbReference>
<feature type="domain" description="Ig-like" evidence="9">
    <location>
        <begin position="3703"/>
        <end position="3796"/>
    </location>
</feature>
<feature type="domain" description="Ig-like" evidence="9">
    <location>
        <begin position="1057"/>
        <end position="1149"/>
    </location>
</feature>
<dbReference type="InterPro" id="IPR036179">
    <property type="entry name" value="Ig-like_dom_sf"/>
</dbReference>
<evidence type="ECO:0000256" key="4">
    <source>
        <dbReference type="ARBA" id="ARBA00022737"/>
    </source>
</evidence>
<feature type="domain" description="Ig-like" evidence="9">
    <location>
        <begin position="1446"/>
        <end position="1539"/>
    </location>
</feature>
<feature type="domain" description="Ig-like" evidence="9">
    <location>
        <begin position="821"/>
        <end position="912"/>
    </location>
</feature>
<feature type="domain" description="Ig-like" evidence="9">
    <location>
        <begin position="4080"/>
        <end position="4171"/>
    </location>
</feature>
<feature type="domain" description="Ig-like" evidence="9">
    <location>
        <begin position="1269"/>
        <end position="1399"/>
    </location>
</feature>
<dbReference type="FunFam" id="2.60.40.10:FF:000107">
    <property type="entry name" value="Myosin, light chain kinase a"/>
    <property type="match status" value="2"/>
</dbReference>
<feature type="domain" description="Ig-like" evidence="9">
    <location>
        <begin position="923"/>
        <end position="1011"/>
    </location>
</feature>
<dbReference type="InterPro" id="IPR007110">
    <property type="entry name" value="Ig-like_dom"/>
</dbReference>
<feature type="domain" description="Ig-like" evidence="9">
    <location>
        <begin position="3433"/>
        <end position="3522"/>
    </location>
</feature>
<dbReference type="InterPro" id="IPR003598">
    <property type="entry name" value="Ig_sub2"/>
</dbReference>
<feature type="region of interest" description="Disordered" evidence="7">
    <location>
        <begin position="1962"/>
        <end position="1983"/>
    </location>
</feature>
<evidence type="ECO:0000256" key="3">
    <source>
        <dbReference type="ARBA" id="ARBA00022490"/>
    </source>
</evidence>
<feature type="domain" description="Ig-like" evidence="9">
    <location>
        <begin position="3555"/>
        <end position="3658"/>
    </location>
</feature>
<evidence type="ECO:0000256" key="8">
    <source>
        <dbReference type="SAM" id="SignalP"/>
    </source>
</evidence>
<dbReference type="InterPro" id="IPR003599">
    <property type="entry name" value="Ig_sub"/>
</dbReference>
<evidence type="ECO:0000256" key="2">
    <source>
        <dbReference type="ARBA" id="ARBA00006692"/>
    </source>
</evidence>
<dbReference type="FunFam" id="2.60.40.10:FF:002009">
    <property type="match status" value="2"/>
</dbReference>
<feature type="domain" description="Ig-like" evidence="9">
    <location>
        <begin position="3839"/>
        <end position="3927"/>
    </location>
</feature>
<dbReference type="GO" id="GO:0040017">
    <property type="term" value="P:positive regulation of locomotion"/>
    <property type="evidence" value="ECO:0007669"/>
    <property type="project" value="UniProtKB-ARBA"/>
</dbReference>
<accession>A0AA39HLT4</accession>
<feature type="domain" description="Ig-like" evidence="9">
    <location>
        <begin position="2246"/>
        <end position="2337"/>
    </location>
</feature>
<feature type="domain" description="Ig-like" evidence="9">
    <location>
        <begin position="1846"/>
        <end position="1939"/>
    </location>
</feature>
<organism evidence="10 11">
    <name type="scientific">Steinernema hermaphroditum</name>
    <dbReference type="NCBI Taxonomy" id="289476"/>
    <lineage>
        <taxon>Eukaryota</taxon>
        <taxon>Metazoa</taxon>
        <taxon>Ecdysozoa</taxon>
        <taxon>Nematoda</taxon>
        <taxon>Chromadorea</taxon>
        <taxon>Rhabditida</taxon>
        <taxon>Tylenchina</taxon>
        <taxon>Panagrolaimomorpha</taxon>
        <taxon>Strongyloidoidea</taxon>
        <taxon>Steinernematidae</taxon>
        <taxon>Steinernema</taxon>
    </lineage>
</organism>
<dbReference type="GO" id="GO:0045989">
    <property type="term" value="P:positive regulation of striated muscle contraction"/>
    <property type="evidence" value="ECO:0007669"/>
    <property type="project" value="UniProtKB-ARBA"/>
</dbReference>
<protein>
    <recommendedName>
        <fullName evidence="9">Ig-like domain-containing protein</fullName>
    </recommendedName>
</protein>
<dbReference type="FunFam" id="2.60.40.10:FF:000425">
    <property type="entry name" value="Myosin light chain kinase"/>
    <property type="match status" value="1"/>
</dbReference>
<feature type="domain" description="Ig-like" evidence="9">
    <location>
        <begin position="3940"/>
        <end position="4032"/>
    </location>
</feature>
<feature type="domain" description="Ig-like" evidence="9">
    <location>
        <begin position="533"/>
        <end position="623"/>
    </location>
</feature>
<keyword evidence="5" id="KW-1015">Disulfide bond</keyword>
<dbReference type="SMART" id="SM00408">
    <property type="entry name" value="IGc2"/>
    <property type="match status" value="29"/>
</dbReference>
<comment type="caution">
    <text evidence="10">The sequence shown here is derived from an EMBL/GenBank/DDBJ whole genome shotgun (WGS) entry which is preliminary data.</text>
</comment>
<comment type="subcellular location">
    <subcellularLocation>
        <location evidence="1">Cytoplasm</location>
        <location evidence="1">Myofibril</location>
    </subcellularLocation>
</comment>
<dbReference type="EMBL" id="JAUCMV010000003">
    <property type="protein sequence ID" value="KAK0408248.1"/>
    <property type="molecule type" value="Genomic_DNA"/>
</dbReference>
<dbReference type="SUPFAM" id="SSF48726">
    <property type="entry name" value="Immunoglobulin"/>
    <property type="match status" value="34"/>
</dbReference>
<sequence length="5081" mass="565900">MKILFVVLLILGFALVNSAPVVDEIASSPENMLIRFHPEDRDAETSSNEKSDVHLDAILKRTFDTDATVKDADGPNPDAFSREIKPIQLVQVSKIEILHALLKIPTIKVVPVRIHDRMTPRGLAFLRNYEISTTTCLNFKKDLRNCRILPAVLAKKQIAATVTITVIPIATTIIQKTRASPPLTVIQLLPASLLPIHIPITVTQATRASPPPIPIPITVTQAPRASRLSVQATQLPPASLLPILIPITPLQDRRVIVGQNVILDCQVDGHPAPAVKWLKDGHDVTLCPDYELTENGKRHCLVIKNVQGADNGRFTIQAMNAAGIKQSTCMLIVAPAPTPLPGAQSIANSPAPPQTPVGPSAPMFLKNLQHQPLKPGALVVFEARVVGQPVPQIEWFKNGKPLDVYRVKKEYDPQTGICALTIPQMFAEDEGEYNIRAKNNNGEATSSARLLPKDQFDRWFSEEQAQITRDRKQKLLASQQRGHPQPQPPPRSSIPQRMMSGVNSDSDTAWGVSESETEPELFSNGSFQRGAAPLLRSELRGLRLTEGTDAILQCNVVGNPKPQIVWLKNGVQLNPAGQPRIQMNYRGSMAVLKISMVSVDDSGEYVVIGENQYGRVHSSAKIEVYPLVDQSRQRQQPPPPQQQHPQYQQPARLAYEQPRFSPQQQQQQHQPHQYSEPQPRYQQPQQQYYQEPVVRHQQQQQQQQPYYQPQQQPRYPDQQAHYQHYQQQQQHPYQPQQHHPPQQQQPQQPLYHHQQQQQRPVYYEQVESGSPYFHQHQYRQQPREEDLFYQQQQQRSMPVKAQPPVPATKPLQQTNRPAVPPQFQQQPASTTVKGGEAAHFSARVVGQPAPSVTWHRSDGTPLVHDPRKYEIRTMPGGLHQLAIRDCSAKDADTYLCVAENAGGAIQSRCSLNVLQQRQSNEAPQFVGKFQSVSVHEGDTVRLYCKAVGDVTSMTWSRDGQKLATGGNIAIEDISPGETTITVKGAKMSDGGWYQCDAANAKGSSSLKGRVVVQAKKAFQEKEHFERIVLRKADRSRPQSMFLEKQQLQSQVSSKAPPSFDGQLKSQQANQGQNVIFECKIKPADDPNLKIAWLQNGKALLNSSRVNTTVENGVAILEINNVNINDEGQYTAVAVNQLGEARSTAELQVAGIGTHLMVGGAQQARRSPTPATHVDRPNFHSDLRSMELFEGQPIHLETKLTPINDPSLKIEWYFNGNPLKTSERMNIVHQSGFVVLQIQEATLADGGYYVCRAINQTGTAETNCTIVIHPKVDVVHTMHTHTTQNRHLDVDDVRDMQYHYSQTKDQEAPVFVKPISNFQCIEELGRSYFEARIAPVNDPSLRVIWLKDGHSLPNASRIQTFHNFGCVTLTLHPTYPEDAGTYTCVLHNVYGDAQCSATLQTMQTDSLQLGTQHEESLQQIGYLEGHQVHIGPMLRDRPEEFNSMEQPKIARPLTAKVEVNENDPVHFECRIQPASDVKMQVEWLHNGAPLPAAHRFRPMFDFGYVALDLLYAYPEDSGTYTMICKNELGQAESSLELVVNSQKTLYLDAQHPEGLERIQELEQPRERGLQEVPDLQCDNPPKFLGNLENKQLVEDDDLHFDLKLTPINDPTMTVEWFVNGQPLRTANRVKTQYDFGFISLDLRGVIAEDSGTYAVRAKNALGEDVREAQVEVQAHATVLSSTQHEESLGKIIELESLDKYGKKEVEDVGPQSGPQFVQPLPGDIGEVEEGLPLHLECKVEPTGDNSLKIVWLKDGQPIPHAHRFRTFHDFGFVSLDILHVYAEDSGTYSCVATNALGQAQTDTSFTCQAKSVIIGQTQHPTSVARIQELEAPKPLPEEAPEAAKEAPRFLKPLGTGQPLEANESDNVYLEAQISPVDDNTLTYEWYLNGAPLKAGHKFVLTHDFGFIALNILYMYPEDSGVYSLVIRNAAGEARSDIEIQCGGKEGLLSDTFHPTSISRITELEAPRPQAEEVPEAPKQTPQISRPLPPSLDAVHESQTLHLEAQVTPVDDNTLRVEWFHNGAPMKHSSRYRLMNDFGYVSLDIDYIIPEDAGEYTLVVSNEAGQAQTTTKFDVDRLKTILDDTSHPESLRRIQEIEAVKPALPSEPDLPPEAPVFTQQLNGPTDPLKEGQSVHMDCMVQPINDPNLKIEWYHNGQPIAFASRMRSIHDFGYVALEFLHIHAEDSGTYTCRAVNTAGEARTDFTIECRAKRNLYLDTQHEESWQKIQEMENREPIREPSPELSFPPPTFTEPLQNEDNLIEGEGVRLECRLIPVNDPTLKVFWTKNGQPLPEGSRFMPARNFDIVNLDLMAVYAEDSGVYNCKAVSAFGEAQTSCTVKCAPTDILLLDTQHQESWDQIQEIESRKPPEPIITEPEKIPPKFVVPLPSGLGEFQEGVPVHLECQVEPTNDNQLVVEWFRDGAPLSNGHRFRTTHDFGYVALDILYLFPQDAGTYTCVARNELGEAQTQASFNVISHGTIFGDVQHPNSWQKIQEIEAPKAAPEEPAPVEYGPPKVEAVESLERIEGQPAHFETRVTPANDPRLQIQWFKDGQPLQNSNRFAHTHDFGFVALDIAYLLPNDTGVYTVVARNDHGEDMAQANLNVGDNPNIIIDTQHESSWQKIQIIEAPKAAPEAEPDLVHGPPKFTQQLNSVTDLVEGQPAHFEAMYQPINDPNLKVQWFHNGRPLGMSNRMGMRNDFGLATLDIKYVLGQDIGDYRCVVSNEQGEDQTEGHLDCQRRPNILSDVQHPNSWQRIQETEAPKEAPEAPAPITYAKPTFTQPLQSLGDLQEGAIAFFEGRVVPVGDPNLQIQWFLNDTPLKQSNRFAFTNDFGHVTLRIQPVYSHDSGVYSCKAINLEGAAISNASLNVIGGEVLLLDTAHPISLQKIQDLEALDKFPRLEAPEMEFQKPTWTQTFENVEVGDEGGVVQLNGFVEPVADPNLRIEWFLNGTPLQNANRFRSENNFGHVTLTIVHVFPQDSGVYSCRAYNLNGEATTSATVKVAGYEALLLGTQHPVSWERIQELERPKIVEEIEMVEEKEKPRFLTQLESVADAPEGSHVHLEATFQPARDPDLQVFWLKNGQPLGASQLVRTHHELGWACLDIHGVNLDHNGVYTLTLKNSEGEAASSASIKVAGIGDILGETSHEESWRRIQEIEAPKEPAPEPPPPEYDTPSIQTQINDIECEEGEPSLFEATYQPTNDPNLKVQWIRNGEPLAHGSKYAISHDFGYCTLAIGYTFPEDQGVYQVRVWNDKGEAVSSATLKCQGKDVIMGDVQHEESWRRIQEIEAPKAPAPEMPPAPKVPPKFTSPISSVGEVVEGQPAHFEATVEPIDDPELKIQWYLNGAPVTASSRVKMINDFGWVIMDINATEPRDSGEWTCVASNSAGEASASTQINVQGKESLLLDPLHPQSLERILEIEAGKPAPEEAPAVVFEAPKITVQLAAVPGLAEGDSAHLEAQFTPVADPNLKVEWYKDGALLHHANRYKMVSDFGFAILDILYLLAHDAGEFKLRVFNEAGEASTTVSLEIESKSGLLLDPQDENKARAVQEVEDARNRRPEEVEIAPQERMPVFVEPLSAPVQCESGDRAHFSARYEPLDDNQLRIQWFLNGNPLKLGSRVKTINDFGYVVLEISPVYPEDSGEYVCKAINNVGEAVTSTKLECTPKENIITQSQLPERMSGAQAKITEIESRRPQVEERPDVEHGAPKFVTQLPQLPTLTEGQAIHLDVQVEPVADPRLKIEWFHNGNPIRNSNRMKTIHDFGFVVLELMPAEPQDTGTWTCRATNDHGSAEISCEIEVTGDSGVSYEWASPGERKEQIQQLEQWINRPREQLDQPAREYGAPTFTQQLTDLGTLSEADATSFICILEPVGDPTMRVEWTHNGHAIPYSNRIYMSNDFGVISLLIKHLITQDAGEYRCIARNAKGEAQTVGQIVVESIVQIDAPEIVQALVDNIDNVHEGDSIHMECRVLPINDPKLQVQWLRNGAPLPEASRFKTNFEFGFVTLDILYAYPEDNGEYELIAFNDKGQASTKSHITVLPKSALIFAPQAPGSRVDSIESHLRQYTRAPVALSEADAYDEKAGQPPVFKSNLLNIGVEEGDFCRFETQVAPIGDPYLKVEWFRDGRPVLIGNRIRSTLDFGFASLDLLYALPDDTGEYTCVATNRHGQQAISAKLACSGSQGIITESQMPQGVLVADVKKNQDQLHWQETMVEQSRVKQAPQFTIRPRNIQAVEGEPARFECAVIGNPKPKVTWLINGTQAIHGHRHKLNYDGIHYLTITHSKISDAGEIVAIAKNSEGEVLASANLDVFQKKDFRHVKLKPAQFMSSDELQERQAQWQRETMGTLGEAFEQATKADVQKLVRVERSKSPIEPLETEELVQKFTRPRDDQFYDRLAYVEHVRPQFEGLKLEEVPLKPGRIEKYQPPVESMESVQLKARGAKEALKAAEEKPQWASGERALGDVESRFKRLPEPEKEVVVPHRDTIRLKTAKPTRAAELPPMDHVQIETEKAKVAPVKQGPEVPKEVNIPAKDQVQIKQKFQPVAKKPSEPVKIESGPMKQTPPVVKEKLAETTISNKSTLLYQSYRERQQSMSCMSVTREEYHEHLEVETEHSGVQRLEYSPRSPRTRERTIGFSMTRPQPTKIGQSQKAPPVFSQQLKPAQAQIGRSARFFCAFDGAQPINVKWFHNGKELKSAFDTQIRTTNTGSTLDLTKLKDIHQGEYLCSIENVAGKCESSASLEVQAAVDRGVAPDFKTRMSDARAQQNASTTFNCVVGGSPKPVITWFKDGKQLPNDGRYKMLESGDQYSLQLDDVLPPDGGIYECVAKNAAGEARCKARLNIVLAKTGQGQEAGPRIEAPRFVAQIQPVVADEGKAAEFRAKYTGSPDPAIRWYRNNEPIKPGRNYDFGQANGEAWLKILQCSQEDVAEYKCDAVNPGGKATTVANLVLKPKGGKIMMTTRASGSTAGTTQVAANGAPKTGGSKAPQFLSKLSSINARAGENVKLVAEIDGDPQPTVAWQFNGKPIYGGRDQKISLVGNKAMLEIARVQQANAGTYIITIRNPSGAAQCEAKINLQSSETVRGEVPAQ</sequence>
<dbReference type="Proteomes" id="UP001175271">
    <property type="component" value="Unassembled WGS sequence"/>
</dbReference>
<feature type="domain" description="Ig-like" evidence="9">
    <location>
        <begin position="2906"/>
        <end position="2997"/>
    </location>
</feature>
<feature type="domain" description="Ig-like" evidence="9">
    <location>
        <begin position="3301"/>
        <end position="3392"/>
    </location>
</feature>
<keyword evidence="3" id="KW-0963">Cytoplasm</keyword>
<proteinExistence type="inferred from homology"/>
<feature type="domain" description="Ig-like" evidence="9">
    <location>
        <begin position="4853"/>
        <end position="4941"/>
    </location>
</feature>
<dbReference type="Gene3D" id="2.60.40.10">
    <property type="entry name" value="Immunoglobulins"/>
    <property type="match status" value="34"/>
</dbReference>
<comment type="similarity">
    <text evidence="2">Belongs to the protein kinase superfamily. CAMK Ser/Thr protein kinase family.</text>
</comment>
<gene>
    <name evidence="10" type="ORF">QR680_003855</name>
</gene>
<dbReference type="InterPro" id="IPR013783">
    <property type="entry name" value="Ig-like_fold"/>
</dbReference>
<dbReference type="InterPro" id="IPR013098">
    <property type="entry name" value="Ig_I-set"/>
</dbReference>
<feature type="domain" description="Ig-like" evidence="9">
    <location>
        <begin position="242"/>
        <end position="332"/>
    </location>
</feature>
<feature type="domain" description="Ig-like" evidence="9">
    <location>
        <begin position="2113"/>
        <end position="2205"/>
    </location>
</feature>
<feature type="region of interest" description="Disordered" evidence="7">
    <location>
        <begin position="4602"/>
        <end position="4622"/>
    </location>
</feature>
<dbReference type="FunFam" id="2.60.40.10:FF:000119">
    <property type="entry name" value="Sallimus, isoform P"/>
    <property type="match status" value="10"/>
</dbReference>
<evidence type="ECO:0000313" key="11">
    <source>
        <dbReference type="Proteomes" id="UP001175271"/>
    </source>
</evidence>
<feature type="region of interest" description="Disordered" evidence="7">
    <location>
        <begin position="470"/>
        <end position="525"/>
    </location>
</feature>
<keyword evidence="4" id="KW-0677">Repeat</keyword>
<feature type="domain" description="Ig-like" evidence="9">
    <location>
        <begin position="1980"/>
        <end position="2072"/>
    </location>
</feature>
<feature type="domain" description="Ig-like" evidence="9">
    <location>
        <begin position="3038"/>
        <end position="3129"/>
    </location>
</feature>
<feature type="domain" description="Ig-like" evidence="9">
    <location>
        <begin position="4216"/>
        <end position="4303"/>
    </location>
</feature>
<dbReference type="FunFam" id="2.60.40.10:FF:000080">
    <property type="entry name" value="Myosin light chain kinase, smooth muscle"/>
    <property type="match status" value="1"/>
</dbReference>
<evidence type="ECO:0000259" key="9">
    <source>
        <dbReference type="PROSITE" id="PS50835"/>
    </source>
</evidence>
<feature type="domain" description="Ig-like" evidence="9">
    <location>
        <begin position="1713"/>
        <end position="1805"/>
    </location>
</feature>
<evidence type="ECO:0000256" key="7">
    <source>
        <dbReference type="SAM" id="MobiDB-lite"/>
    </source>
</evidence>
<feature type="domain" description="Ig-like" evidence="9">
    <location>
        <begin position="4646"/>
        <end position="4735"/>
    </location>
</feature>
<evidence type="ECO:0000256" key="1">
    <source>
        <dbReference type="ARBA" id="ARBA00004657"/>
    </source>
</evidence>
<reference evidence="10" key="1">
    <citation type="submission" date="2023-06" db="EMBL/GenBank/DDBJ databases">
        <title>Genomic analysis of the entomopathogenic nematode Steinernema hermaphroditum.</title>
        <authorList>
            <person name="Schwarz E.M."/>
            <person name="Heppert J.K."/>
            <person name="Baniya A."/>
            <person name="Schwartz H.T."/>
            <person name="Tan C.-H."/>
            <person name="Antoshechkin I."/>
            <person name="Sternberg P.W."/>
            <person name="Goodrich-Blair H."/>
            <person name="Dillman A.R."/>
        </authorList>
    </citation>
    <scope>NUCLEOTIDE SEQUENCE</scope>
    <source>
        <strain evidence="10">PS9179</strain>
        <tissue evidence="10">Whole animal</tissue>
    </source>
</reference>
<feature type="domain" description="Ig-like" evidence="9">
    <location>
        <begin position="362"/>
        <end position="451"/>
    </location>
</feature>
<dbReference type="FunFam" id="2.60.40.10:FF:000962">
    <property type="entry name" value="titin isoform X1"/>
    <property type="match status" value="9"/>
</dbReference>
<feature type="region of interest" description="Disordered" evidence="7">
    <location>
        <begin position="789"/>
        <end position="837"/>
    </location>
</feature>
<keyword evidence="8" id="KW-0732">Signal</keyword>
<feature type="region of interest" description="Disordered" evidence="7">
    <location>
        <begin position="4534"/>
        <end position="4560"/>
    </location>
</feature>
<feature type="domain" description="Ig-like" evidence="9">
    <location>
        <begin position="2773"/>
        <end position="2864"/>
    </location>
</feature>
<dbReference type="FunFam" id="2.60.40.10:FF:002429">
    <property type="entry name" value="KETtiN (Drosophila actin-binding) homolog"/>
    <property type="match status" value="1"/>
</dbReference>
<feature type="chain" id="PRO_5041363295" description="Ig-like domain-containing protein" evidence="8">
    <location>
        <begin position="19"/>
        <end position="5081"/>
    </location>
</feature>